<dbReference type="EMBL" id="JADKYB010000003">
    <property type="protein sequence ID" value="MBM9504362.1"/>
    <property type="molecule type" value="Genomic_DNA"/>
</dbReference>
<protein>
    <submittedName>
        <fullName evidence="1">VOC family protein</fullName>
    </submittedName>
</protein>
<sequence length="116" mass="12590">MSNARVGSLVLGSTDPKRLAAWYQAAFAPEVEITDSVLQLSTGAMVFEERDDVAAQSAEPGRIIINIQVDDMSVLVAHLEKLDLEWIRPVEEIPVGTIATLKDADGNFVNLLQLNG</sequence>
<accession>A0ABS2TLZ4</accession>
<dbReference type="RefSeq" id="WP_205356213.1">
    <property type="nucleotide sequence ID" value="NZ_JADKYB010000003.1"/>
</dbReference>
<evidence type="ECO:0000313" key="1">
    <source>
        <dbReference type="EMBL" id="MBM9504362.1"/>
    </source>
</evidence>
<dbReference type="SUPFAM" id="SSF54593">
    <property type="entry name" value="Glyoxalase/Bleomycin resistance protein/Dihydroxybiphenyl dioxygenase"/>
    <property type="match status" value="1"/>
</dbReference>
<name>A0ABS2TLZ4_9ACTN</name>
<gene>
    <name evidence="1" type="ORF">ITX44_07395</name>
</gene>
<dbReference type="Proteomes" id="UP000749040">
    <property type="component" value="Unassembled WGS sequence"/>
</dbReference>
<reference evidence="1 2" key="1">
    <citation type="submission" date="2021-01" db="EMBL/GenBank/DDBJ databases">
        <title>Streptomyces acididurans sp. nov., isolated from a peat swamp forest soil.</title>
        <authorList>
            <person name="Chantavorakit T."/>
            <person name="Duangmal K."/>
        </authorList>
    </citation>
    <scope>NUCLEOTIDE SEQUENCE [LARGE SCALE GENOMIC DNA]</scope>
    <source>
        <strain evidence="1 2">KK5PA1</strain>
    </source>
</reference>
<proteinExistence type="predicted"/>
<keyword evidence="2" id="KW-1185">Reference proteome</keyword>
<dbReference type="InterPro" id="IPR029068">
    <property type="entry name" value="Glyas_Bleomycin-R_OHBP_Dase"/>
</dbReference>
<dbReference type="Gene3D" id="3.10.180.10">
    <property type="entry name" value="2,3-Dihydroxybiphenyl 1,2-Dioxygenase, domain 1"/>
    <property type="match status" value="1"/>
</dbReference>
<evidence type="ECO:0000313" key="2">
    <source>
        <dbReference type="Proteomes" id="UP000749040"/>
    </source>
</evidence>
<organism evidence="1 2">
    <name type="scientific">Actinacidiphila acididurans</name>
    <dbReference type="NCBI Taxonomy" id="2784346"/>
    <lineage>
        <taxon>Bacteria</taxon>
        <taxon>Bacillati</taxon>
        <taxon>Actinomycetota</taxon>
        <taxon>Actinomycetes</taxon>
        <taxon>Kitasatosporales</taxon>
        <taxon>Streptomycetaceae</taxon>
        <taxon>Actinacidiphila</taxon>
    </lineage>
</organism>
<comment type="caution">
    <text evidence="1">The sequence shown here is derived from an EMBL/GenBank/DDBJ whole genome shotgun (WGS) entry which is preliminary data.</text>
</comment>